<proteinExistence type="predicted"/>
<dbReference type="EMBL" id="CP060695">
    <property type="protein sequence ID" value="QNM86817.1"/>
    <property type="molecule type" value="Genomic_DNA"/>
</dbReference>
<dbReference type="KEGG" id="ppec:H9W90_06820"/>
<organism evidence="1 2">
    <name type="scientific">Polaribacter pectinis</name>
    <dbReference type="NCBI Taxonomy" id="2738844"/>
    <lineage>
        <taxon>Bacteria</taxon>
        <taxon>Pseudomonadati</taxon>
        <taxon>Bacteroidota</taxon>
        <taxon>Flavobacteriia</taxon>
        <taxon>Flavobacteriales</taxon>
        <taxon>Flavobacteriaceae</taxon>
    </lineage>
</organism>
<dbReference type="Gene3D" id="3.30.1150.10">
    <property type="match status" value="1"/>
</dbReference>
<name>A0A7G9LDW8_9FLAO</name>
<sequence length="501" mass="58138">MKNLFLSTLLTIFAVCISQSQNNFNYQEFSNPNPKNELSLFFKKEVPKKLLKKAVFLPKNNNIVLSFSINKENKPYRISVTNYSSKELKKAIIEAFKKYPLENLNLETLDKRNRYHFQIISKNKSKNIFNCSSKIIIETPSICEPCKDLEFFEDLKNCLNLEVKKYFYENADFNLLNNLFNLDQSKLKDEKDIELYLYEEIDLHISFLISENGQLKNKKTNVPSVFRDEVSRLLETFSANIKSGTFNGKENKPTHSFTIKYKKGEKPVYKDRNSSYANYTKPSIENELSKFYSKRLTEDFLKTVNLNRIKNRLTISFELDKKNKPFNIKTSARSKTVEDKIITIFKEYPIEKLNFTDKRNFNNYIIQILSFKEGKIIVNTDSLIGYERVPIFPGCENSKDVSDVKKCFSRGIQQHFAHKFDASLPNRLGLSPGRLRITISFKIDKEGKVTQVITRTSRPSASIKAEVAKVMKTVPKMISLPMQNGKAVNIKYAIPFTLIVE</sequence>
<gene>
    <name evidence="1" type="ORF">H9W90_06820</name>
</gene>
<dbReference type="AlphaFoldDB" id="A0A7G9LDW8"/>
<dbReference type="Proteomes" id="UP000515808">
    <property type="component" value="Chromosome"/>
</dbReference>
<accession>A0A7G9LDW8</accession>
<keyword evidence="2" id="KW-1185">Reference proteome</keyword>
<evidence type="ECO:0000313" key="2">
    <source>
        <dbReference type="Proteomes" id="UP000515808"/>
    </source>
</evidence>
<evidence type="ECO:0000313" key="1">
    <source>
        <dbReference type="EMBL" id="QNM86817.1"/>
    </source>
</evidence>
<reference evidence="1 2" key="1">
    <citation type="submission" date="2020-08" db="EMBL/GenBank/DDBJ databases">
        <title>Polaribacter sp. L12M9 isolated from gut of the Korean scallop.</title>
        <authorList>
            <person name="Jeong Y.S."/>
        </authorList>
    </citation>
    <scope>NUCLEOTIDE SEQUENCE [LARGE SCALE GENOMIC DNA]</scope>
    <source>
        <strain evidence="1 2">L12M9</strain>
    </source>
</reference>
<protein>
    <recommendedName>
        <fullName evidence="3">TonB C-terminal domain-containing protein</fullName>
    </recommendedName>
</protein>
<evidence type="ECO:0008006" key="3">
    <source>
        <dbReference type="Google" id="ProtNLM"/>
    </source>
</evidence>
<dbReference type="RefSeq" id="WP_187483692.1">
    <property type="nucleotide sequence ID" value="NZ_CP060695.1"/>
</dbReference>